<evidence type="ECO:0000256" key="3">
    <source>
        <dbReference type="ARBA" id="ARBA00030602"/>
    </source>
</evidence>
<dbReference type="InterPro" id="IPR045038">
    <property type="entry name" value="AIG2-like"/>
</dbReference>
<protein>
    <recommendedName>
        <fullName evidence="3">Putative gamma-glutamylcyclotransferase</fullName>
    </recommendedName>
</protein>
<evidence type="ECO:0000256" key="2">
    <source>
        <dbReference type="ARBA" id="ARBA00022679"/>
    </source>
</evidence>
<dbReference type="InterPro" id="IPR009288">
    <property type="entry name" value="AIG2-like_dom"/>
</dbReference>
<reference evidence="5 6" key="1">
    <citation type="submission" date="2023-09" db="EMBL/GenBank/DDBJ databases">
        <title>Pangenome analysis of Batrachochytrium dendrobatidis and related Chytrids.</title>
        <authorList>
            <person name="Yacoub M.N."/>
            <person name="Stajich J.E."/>
            <person name="James T.Y."/>
        </authorList>
    </citation>
    <scope>NUCLEOTIDE SEQUENCE [LARGE SCALE GENOMIC DNA]</scope>
    <source>
        <strain evidence="5 6">JEL0888</strain>
    </source>
</reference>
<name>A0ABR4N7D3_9FUNG</name>
<dbReference type="SUPFAM" id="SSF110857">
    <property type="entry name" value="Gamma-glutamyl cyclotransferase-like"/>
    <property type="match status" value="1"/>
</dbReference>
<comment type="similarity">
    <text evidence="1">Belongs to the gamma-glutamylcyclotransferase family.</text>
</comment>
<dbReference type="Proteomes" id="UP001527925">
    <property type="component" value="Unassembled WGS sequence"/>
</dbReference>
<keyword evidence="2" id="KW-0808">Transferase</keyword>
<dbReference type="PANTHER" id="PTHR31544">
    <property type="entry name" value="AIG2-LIKE PROTEIN D"/>
    <property type="match status" value="1"/>
</dbReference>
<accession>A0ABR4N7D3</accession>
<comment type="caution">
    <text evidence="5">The sequence shown here is derived from an EMBL/GenBank/DDBJ whole genome shotgun (WGS) entry which is preliminary data.</text>
</comment>
<evidence type="ECO:0000313" key="5">
    <source>
        <dbReference type="EMBL" id="KAL2915403.1"/>
    </source>
</evidence>
<dbReference type="Pfam" id="PF06094">
    <property type="entry name" value="GGACT"/>
    <property type="match status" value="1"/>
</dbReference>
<organism evidence="5 6">
    <name type="scientific">Polyrhizophydium stewartii</name>
    <dbReference type="NCBI Taxonomy" id="2732419"/>
    <lineage>
        <taxon>Eukaryota</taxon>
        <taxon>Fungi</taxon>
        <taxon>Fungi incertae sedis</taxon>
        <taxon>Chytridiomycota</taxon>
        <taxon>Chytridiomycota incertae sedis</taxon>
        <taxon>Chytridiomycetes</taxon>
        <taxon>Rhizophydiales</taxon>
        <taxon>Rhizophydiales incertae sedis</taxon>
        <taxon>Polyrhizophydium</taxon>
    </lineage>
</organism>
<dbReference type="Gene3D" id="3.10.490.10">
    <property type="entry name" value="Gamma-glutamyl cyclotransferase-like"/>
    <property type="match status" value="1"/>
</dbReference>
<keyword evidence="6" id="KW-1185">Reference proteome</keyword>
<dbReference type="EMBL" id="JADGIZ020000024">
    <property type="protein sequence ID" value="KAL2915403.1"/>
    <property type="molecule type" value="Genomic_DNA"/>
</dbReference>
<dbReference type="PANTHER" id="PTHR31544:SF2">
    <property type="entry name" value="AIG2-LIKE PROTEIN D"/>
    <property type="match status" value="1"/>
</dbReference>
<gene>
    <name evidence="5" type="ORF">HK105_205019</name>
</gene>
<proteinExistence type="inferred from homology"/>
<sequence length="178" mass="19379">MTDRAVVASRPLDGDTPRPVFLYGSLMADPVYDSVMRAGLTSYERPRKVAPARLAGFRRFGVTGAPYPAIVAAGPDDSVEGVLSFVRTAAEVELLDVFETSMYRRETVETTVAESWGMRTVEADVFVWNKDPALLDGKPWDFDNFLAHRMAEWMQVETGSGGQPLVATADGVVASEAS</sequence>
<evidence type="ECO:0000259" key="4">
    <source>
        <dbReference type="Pfam" id="PF06094"/>
    </source>
</evidence>
<dbReference type="InterPro" id="IPR036568">
    <property type="entry name" value="GGCT-like_sf"/>
</dbReference>
<dbReference type="CDD" id="cd06661">
    <property type="entry name" value="GGCT_like"/>
    <property type="match status" value="1"/>
</dbReference>
<evidence type="ECO:0000256" key="1">
    <source>
        <dbReference type="ARBA" id="ARBA00008861"/>
    </source>
</evidence>
<feature type="domain" description="Gamma-glutamylcyclotransferase AIG2-like" evidence="4">
    <location>
        <begin position="20"/>
        <end position="140"/>
    </location>
</feature>
<evidence type="ECO:0000313" key="6">
    <source>
        <dbReference type="Proteomes" id="UP001527925"/>
    </source>
</evidence>
<dbReference type="InterPro" id="IPR013024">
    <property type="entry name" value="GGCT-like"/>
</dbReference>